<proteinExistence type="predicted"/>
<evidence type="ECO:0000313" key="1">
    <source>
        <dbReference type="EMBL" id="REL25176.1"/>
    </source>
</evidence>
<dbReference type="OrthoDB" id="1163083at2"/>
<dbReference type="Proteomes" id="UP000256478">
    <property type="component" value="Unassembled WGS sequence"/>
</dbReference>
<comment type="caution">
    <text evidence="1">The sequence shown here is derived from an EMBL/GenBank/DDBJ whole genome shotgun (WGS) entry which is preliminary data.</text>
</comment>
<dbReference type="InterPro" id="IPR032710">
    <property type="entry name" value="NTF2-like_dom_sf"/>
</dbReference>
<name>A0A3E0TKY1_9GAMM</name>
<reference evidence="1 2" key="1">
    <citation type="submission" date="2018-08" db="EMBL/GenBank/DDBJ databases">
        <title>Thalassotalea euphylliae genome.</title>
        <authorList>
            <person name="Summers S."/>
            <person name="Rice S.A."/>
            <person name="Freckelton M.L."/>
            <person name="Nedved B.T."/>
            <person name="Hadfield M.G."/>
        </authorList>
    </citation>
    <scope>NUCLEOTIDE SEQUENCE [LARGE SCALE GENOMIC DNA]</scope>
    <source>
        <strain evidence="1 2">H1</strain>
    </source>
</reference>
<sequence>MLAQWHQMVKTRDTQMLPVILADNVVLHSPVIHRPVEGKKMVGMYLTAALHTFANNSFTYDKEFLSEHGAVLEFSTEIDGIFVNGIDMITWNEAGKIVDFKVMVRPLKAINLINERMTALLAQYKAQQRSA</sequence>
<evidence type="ECO:0000313" key="2">
    <source>
        <dbReference type="Proteomes" id="UP000256478"/>
    </source>
</evidence>
<accession>A0A3E0TKY1</accession>
<dbReference type="AlphaFoldDB" id="A0A3E0TKY1"/>
<gene>
    <name evidence="1" type="ORF">DXX93_00475</name>
</gene>
<dbReference type="Gene3D" id="3.10.450.50">
    <property type="match status" value="1"/>
</dbReference>
<dbReference type="RefSeq" id="WP_116006339.1">
    <property type="nucleotide sequence ID" value="NZ_QUOU01000001.1"/>
</dbReference>
<protein>
    <submittedName>
        <fullName evidence="1">Nuclear transport factor 2 family protein</fullName>
    </submittedName>
</protein>
<dbReference type="EMBL" id="QUOU01000001">
    <property type="protein sequence ID" value="REL25176.1"/>
    <property type="molecule type" value="Genomic_DNA"/>
</dbReference>
<dbReference type="SUPFAM" id="SSF54427">
    <property type="entry name" value="NTF2-like"/>
    <property type="match status" value="1"/>
</dbReference>
<organism evidence="1 2">
    <name type="scientific">Thalassotalea euphylliae</name>
    <dbReference type="NCBI Taxonomy" id="1655234"/>
    <lineage>
        <taxon>Bacteria</taxon>
        <taxon>Pseudomonadati</taxon>
        <taxon>Pseudomonadota</taxon>
        <taxon>Gammaproteobacteria</taxon>
        <taxon>Alteromonadales</taxon>
        <taxon>Colwelliaceae</taxon>
        <taxon>Thalassotalea</taxon>
    </lineage>
</organism>